<evidence type="ECO:0000256" key="2">
    <source>
        <dbReference type="ARBA" id="ARBA00023268"/>
    </source>
</evidence>
<dbReference type="STRING" id="67767.A0A0J7K955"/>
<dbReference type="Proteomes" id="UP000036403">
    <property type="component" value="Unassembled WGS sequence"/>
</dbReference>
<name>A0A0J7K955_LASNI</name>
<sequence length="242" mass="27985">MPDPSKLTAIKNCPTSKKVKDIHYFIGLAGYYRKFIEGFSRIAKPLTILTNKSETFVWTTEQQNAFDSLKEKLMTAPVLKYPDFSEEFNVTTAASDYMRSELCCHRDRLFNVINPGSRLMLWRLKLKEYDYEIIYKGGQANANADALSRHVIQDVNKIREEEVFKIEENSEIADDTQKIYTEEEKQQILYECHDAPTGGHQGIERTIRRIRLNYNWPGITKDVADTLPNANCAKKINYQDGL</sequence>
<keyword evidence="5" id="KW-0540">Nuclease</keyword>
<dbReference type="InterPro" id="IPR041588">
    <property type="entry name" value="Integrase_H2C2"/>
</dbReference>
<dbReference type="Gene3D" id="3.30.70.270">
    <property type="match status" value="1"/>
</dbReference>
<dbReference type="AlphaFoldDB" id="A0A0J7K955"/>
<dbReference type="Pfam" id="PF17919">
    <property type="entry name" value="RT_RNaseH_2"/>
    <property type="match status" value="1"/>
</dbReference>
<organism evidence="5 6">
    <name type="scientific">Lasius niger</name>
    <name type="common">Black garden ant</name>
    <dbReference type="NCBI Taxonomy" id="67767"/>
    <lineage>
        <taxon>Eukaryota</taxon>
        <taxon>Metazoa</taxon>
        <taxon>Ecdysozoa</taxon>
        <taxon>Arthropoda</taxon>
        <taxon>Hexapoda</taxon>
        <taxon>Insecta</taxon>
        <taxon>Pterygota</taxon>
        <taxon>Neoptera</taxon>
        <taxon>Endopterygota</taxon>
        <taxon>Hymenoptera</taxon>
        <taxon>Apocrita</taxon>
        <taxon>Aculeata</taxon>
        <taxon>Formicoidea</taxon>
        <taxon>Formicidae</taxon>
        <taxon>Formicinae</taxon>
        <taxon>Lasius</taxon>
        <taxon>Lasius</taxon>
    </lineage>
</organism>
<keyword evidence="2" id="KW-0511">Multifunctional enzyme</keyword>
<evidence type="ECO:0000313" key="6">
    <source>
        <dbReference type="Proteomes" id="UP000036403"/>
    </source>
</evidence>
<dbReference type="SUPFAM" id="SSF56672">
    <property type="entry name" value="DNA/RNA polymerases"/>
    <property type="match status" value="1"/>
</dbReference>
<reference evidence="5 6" key="1">
    <citation type="submission" date="2015-04" db="EMBL/GenBank/DDBJ databases">
        <title>Lasius niger genome sequencing.</title>
        <authorList>
            <person name="Konorov E.A."/>
            <person name="Nikitin M.A."/>
            <person name="Kirill M.V."/>
            <person name="Chang P."/>
        </authorList>
    </citation>
    <scope>NUCLEOTIDE SEQUENCE [LARGE SCALE GENOMIC DNA]</scope>
    <source>
        <tissue evidence="5">Whole</tissue>
    </source>
</reference>
<feature type="domain" description="Integrase zinc-binding" evidence="4">
    <location>
        <begin position="182"/>
        <end position="225"/>
    </location>
</feature>
<accession>A0A0J7K955</accession>
<dbReference type="InterPro" id="IPR050951">
    <property type="entry name" value="Retrovirus_Pol_polyprotein"/>
</dbReference>
<dbReference type="EMBL" id="LBMM01011599">
    <property type="protein sequence ID" value="KMQ86746.1"/>
    <property type="molecule type" value="Genomic_DNA"/>
</dbReference>
<keyword evidence="6" id="KW-1185">Reference proteome</keyword>
<evidence type="ECO:0000259" key="3">
    <source>
        <dbReference type="Pfam" id="PF17919"/>
    </source>
</evidence>
<dbReference type="PANTHER" id="PTHR37984:SF5">
    <property type="entry name" value="PROTEIN NYNRIN-LIKE"/>
    <property type="match status" value="1"/>
</dbReference>
<dbReference type="Pfam" id="PF17921">
    <property type="entry name" value="Integrase_H2C2"/>
    <property type="match status" value="1"/>
</dbReference>
<dbReference type="InterPro" id="IPR043128">
    <property type="entry name" value="Rev_trsase/Diguanyl_cyclase"/>
</dbReference>
<dbReference type="GO" id="GO:0003964">
    <property type="term" value="F:RNA-directed DNA polymerase activity"/>
    <property type="evidence" value="ECO:0007669"/>
    <property type="project" value="UniProtKB-EC"/>
</dbReference>
<comment type="caution">
    <text evidence="5">The sequence shown here is derived from an EMBL/GenBank/DDBJ whole genome shotgun (WGS) entry which is preliminary data.</text>
</comment>
<proteinExistence type="predicted"/>
<dbReference type="PANTHER" id="PTHR37984">
    <property type="entry name" value="PROTEIN CBG26694"/>
    <property type="match status" value="1"/>
</dbReference>
<evidence type="ECO:0000313" key="5">
    <source>
        <dbReference type="EMBL" id="KMQ86746.1"/>
    </source>
</evidence>
<gene>
    <name evidence="5" type="ORF">RF55_14205</name>
</gene>
<evidence type="ECO:0000259" key="4">
    <source>
        <dbReference type="Pfam" id="PF17921"/>
    </source>
</evidence>
<keyword evidence="5" id="KW-0255">Endonuclease</keyword>
<dbReference type="EC" id="2.7.7.49" evidence="1"/>
<dbReference type="OrthoDB" id="7555456at2759"/>
<protein>
    <recommendedName>
        <fullName evidence="1">RNA-directed DNA polymerase</fullName>
        <ecNumber evidence="1">2.7.7.49</ecNumber>
    </recommendedName>
</protein>
<feature type="domain" description="Reverse transcriptase/retrotransposon-derived protein RNase H-like" evidence="3">
    <location>
        <begin position="58"/>
        <end position="106"/>
    </location>
</feature>
<keyword evidence="5" id="KW-0378">Hydrolase</keyword>
<evidence type="ECO:0000256" key="1">
    <source>
        <dbReference type="ARBA" id="ARBA00012493"/>
    </source>
</evidence>
<dbReference type="GO" id="GO:0004519">
    <property type="term" value="F:endonuclease activity"/>
    <property type="evidence" value="ECO:0007669"/>
    <property type="project" value="UniProtKB-KW"/>
</dbReference>
<dbReference type="InterPro" id="IPR043502">
    <property type="entry name" value="DNA/RNA_pol_sf"/>
</dbReference>
<dbReference type="Gene3D" id="1.10.340.70">
    <property type="match status" value="1"/>
</dbReference>
<dbReference type="PaxDb" id="67767-A0A0J7K955"/>
<dbReference type="InterPro" id="IPR041577">
    <property type="entry name" value="RT_RNaseH_2"/>
</dbReference>
<dbReference type="FunFam" id="3.30.70.270:FF:000026">
    <property type="entry name" value="Transposon Ty3-G Gag-Pol polyprotein"/>
    <property type="match status" value="1"/>
</dbReference>